<dbReference type="CAZy" id="GH39">
    <property type="family name" value="Glycoside Hydrolase Family 39"/>
</dbReference>
<reference evidence="1 2" key="1">
    <citation type="submission" date="2007-08" db="EMBL/GenBank/DDBJ databases">
        <title>Complete sequence of Roseiflexus castenholzii DSM 13941.</title>
        <authorList>
            <consortium name="US DOE Joint Genome Institute"/>
            <person name="Copeland A."/>
            <person name="Lucas S."/>
            <person name="Lapidus A."/>
            <person name="Barry K."/>
            <person name="Glavina del Rio T."/>
            <person name="Dalin E."/>
            <person name="Tice H."/>
            <person name="Pitluck S."/>
            <person name="Thompson L.S."/>
            <person name="Brettin T."/>
            <person name="Bruce D."/>
            <person name="Detter J.C."/>
            <person name="Han C."/>
            <person name="Tapia R."/>
            <person name="Schmutz J."/>
            <person name="Larimer F."/>
            <person name="Land M."/>
            <person name="Hauser L."/>
            <person name="Kyrpides N."/>
            <person name="Mikhailova N."/>
            <person name="Bryant D.A."/>
            <person name="Hanada S."/>
            <person name="Tsukatani Y."/>
            <person name="Richardson P."/>
        </authorList>
    </citation>
    <scope>NUCLEOTIDE SEQUENCE [LARGE SCALE GENOMIC DNA]</scope>
    <source>
        <strain evidence="2">DSM 13941 / HLO8</strain>
    </source>
</reference>
<dbReference type="KEGG" id="rca:Rcas_3536"/>
<dbReference type="AlphaFoldDB" id="A7NPT9"/>
<organism evidence="1 2">
    <name type="scientific">Roseiflexus castenholzii (strain DSM 13941 / HLO8)</name>
    <dbReference type="NCBI Taxonomy" id="383372"/>
    <lineage>
        <taxon>Bacteria</taxon>
        <taxon>Bacillati</taxon>
        <taxon>Chloroflexota</taxon>
        <taxon>Chloroflexia</taxon>
        <taxon>Chloroflexales</taxon>
        <taxon>Roseiflexineae</taxon>
        <taxon>Roseiflexaceae</taxon>
        <taxon>Roseiflexus</taxon>
    </lineage>
</organism>
<dbReference type="GO" id="GO:0004553">
    <property type="term" value="F:hydrolase activity, hydrolyzing O-glycosyl compounds"/>
    <property type="evidence" value="ECO:0007669"/>
    <property type="project" value="TreeGrafter"/>
</dbReference>
<keyword evidence="2" id="KW-1185">Reference proteome</keyword>
<dbReference type="SUPFAM" id="SSF51445">
    <property type="entry name" value="(Trans)glycosidases"/>
    <property type="match status" value="1"/>
</dbReference>
<dbReference type="PANTHER" id="PTHR12631:SF10">
    <property type="entry name" value="BETA-XYLOSIDASE-LIKE PROTEIN-RELATED"/>
    <property type="match status" value="1"/>
</dbReference>
<evidence type="ECO:0000313" key="1">
    <source>
        <dbReference type="EMBL" id="ABU59585.1"/>
    </source>
</evidence>
<dbReference type="InterPro" id="IPR017853">
    <property type="entry name" value="GH"/>
</dbReference>
<name>A7NPT9_ROSCS</name>
<dbReference type="Proteomes" id="UP000000263">
    <property type="component" value="Chromosome"/>
</dbReference>
<dbReference type="RefSeq" id="WP_012122008.1">
    <property type="nucleotide sequence ID" value="NC_009767.1"/>
</dbReference>
<gene>
    <name evidence="1" type="ordered locus">Rcas_3536</name>
</gene>
<sequence>MFQLSKTAMLRLLSLATLTAIVVGMVAWPRQSSAAARSPSEVPDTYPPYLAEYYPQTGHSAVNSFELFWRNTPNALFVLGYPISRPFIEESFTNPGEYYRVQYFERAILEEHPQNYGTPYYILGRLLGTQLAKGRENEPPFQPVPDTRDGTWDSVTRHTLRNSPAPFRNFWLNNGGLAVFGRPISEQFQEVNQADGRTYWVQYFERQRMEWHPDEPDPRYRILLGLLGNEYRDANHRNNPAFTPAPRDDARSLPRPFIYGYNAHLYQDREPWQDRKRVLQLVKNSGFGWVRQQVRWMDLHDRSGAIYWEELDDIVRDANEMGVKLFISVVAAPGWATDNGRNGLPNRANIDQFAYFMGEMAKRYRGRVGAYQIWNEQNLAVENGGRVASAALYMDVLVAGARAIKANDPYAIVVSGPPAATETNNPNIAISDLAFFRQMFADPRFRQVVDAIGVHAGGTSNPPDSMWPDRPGPGPNFVTSREFYFRRVEDYRALALQFGLGDRQMWITEFGWATRNNTPGYEFGNQISFEQQAEWIVRAFQIGRREYAPWMGAMFLWNLNFAVPWAQREGNPLHEQASFGILNGDWSPRPAYLALQRMPKD</sequence>
<dbReference type="InterPro" id="IPR051923">
    <property type="entry name" value="Glycosyl_Hydrolase_39"/>
</dbReference>
<accession>A7NPT9</accession>
<protein>
    <submittedName>
        <fullName evidence="1">Uncharacterized protein</fullName>
    </submittedName>
</protein>
<dbReference type="EMBL" id="CP000804">
    <property type="protein sequence ID" value="ABU59585.1"/>
    <property type="molecule type" value="Genomic_DNA"/>
</dbReference>
<dbReference type="OrthoDB" id="136121at2"/>
<dbReference type="Gene3D" id="3.20.20.80">
    <property type="entry name" value="Glycosidases"/>
    <property type="match status" value="1"/>
</dbReference>
<dbReference type="HOGENOM" id="CLU_467623_0_0_0"/>
<dbReference type="STRING" id="383372.Rcas_3536"/>
<dbReference type="PANTHER" id="PTHR12631">
    <property type="entry name" value="ALPHA-L-IDURONIDASE"/>
    <property type="match status" value="1"/>
</dbReference>
<evidence type="ECO:0000313" key="2">
    <source>
        <dbReference type="Proteomes" id="UP000000263"/>
    </source>
</evidence>
<proteinExistence type="predicted"/>
<dbReference type="eggNOG" id="COG2723">
    <property type="taxonomic scope" value="Bacteria"/>
</dbReference>